<evidence type="ECO:0000256" key="1">
    <source>
        <dbReference type="SAM" id="SignalP"/>
    </source>
</evidence>
<keyword evidence="3" id="KW-1185">Reference proteome</keyword>
<sequence length="70" mass="7622">MASSQLFYPLITWANCLVVTSGSNTIMPYGIHNGVLKGKGVGLSQKHKRPLARFDPAICPRRGTLDNPIL</sequence>
<feature type="chain" id="PRO_5035781336" evidence="1">
    <location>
        <begin position="23"/>
        <end position="70"/>
    </location>
</feature>
<gene>
    <name evidence="2" type="ORF">CIPAW_11G043700</name>
</gene>
<evidence type="ECO:0000313" key="2">
    <source>
        <dbReference type="EMBL" id="KAG6635457.1"/>
    </source>
</evidence>
<keyword evidence="1" id="KW-0732">Signal</keyword>
<feature type="signal peptide" evidence="1">
    <location>
        <begin position="1"/>
        <end position="22"/>
    </location>
</feature>
<name>A0A8T1P3H4_CARIL</name>
<dbReference type="EMBL" id="CM031819">
    <property type="protein sequence ID" value="KAG6635457.1"/>
    <property type="molecule type" value="Genomic_DNA"/>
</dbReference>
<proteinExistence type="predicted"/>
<evidence type="ECO:0000313" key="3">
    <source>
        <dbReference type="Proteomes" id="UP000811609"/>
    </source>
</evidence>
<dbReference type="AlphaFoldDB" id="A0A8T1P3H4"/>
<protein>
    <submittedName>
        <fullName evidence="2">Uncharacterized protein</fullName>
    </submittedName>
</protein>
<comment type="caution">
    <text evidence="2">The sequence shown here is derived from an EMBL/GenBank/DDBJ whole genome shotgun (WGS) entry which is preliminary data.</text>
</comment>
<organism evidence="2 3">
    <name type="scientific">Carya illinoinensis</name>
    <name type="common">Pecan</name>
    <dbReference type="NCBI Taxonomy" id="32201"/>
    <lineage>
        <taxon>Eukaryota</taxon>
        <taxon>Viridiplantae</taxon>
        <taxon>Streptophyta</taxon>
        <taxon>Embryophyta</taxon>
        <taxon>Tracheophyta</taxon>
        <taxon>Spermatophyta</taxon>
        <taxon>Magnoliopsida</taxon>
        <taxon>eudicotyledons</taxon>
        <taxon>Gunneridae</taxon>
        <taxon>Pentapetalae</taxon>
        <taxon>rosids</taxon>
        <taxon>fabids</taxon>
        <taxon>Fagales</taxon>
        <taxon>Juglandaceae</taxon>
        <taxon>Carya</taxon>
    </lineage>
</organism>
<reference evidence="2" key="1">
    <citation type="submission" date="2020-12" db="EMBL/GenBank/DDBJ databases">
        <title>WGS assembly of Carya illinoinensis cv. Pawnee.</title>
        <authorList>
            <person name="Platts A."/>
            <person name="Shu S."/>
            <person name="Wright S."/>
            <person name="Barry K."/>
            <person name="Edger P."/>
            <person name="Pires J.C."/>
            <person name="Schmutz J."/>
        </authorList>
    </citation>
    <scope>NUCLEOTIDE SEQUENCE</scope>
    <source>
        <tissue evidence="2">Leaf</tissue>
    </source>
</reference>
<accession>A0A8T1P3H4</accession>
<dbReference type="Proteomes" id="UP000811609">
    <property type="component" value="Chromosome 11"/>
</dbReference>